<sequence length="427" mass="46685">MVCTAGVVATIDSTAYTVTEASIRSALQLDDLNAIDTLTNKEIFVGLRDIGYATEEKFTFFKNKFSPQWKFLIHTLIHCLSPKSGSWNQFASNIAIALICLSTGKKYNFSNMIFNGMYHNDTTPYPAPLVTKKFFANMRHYQGPDMPLLAHILNQGEPAFVQAQQQEVSPPPPSPVVAPHPSPNPMPSPPRQSSPPPIPFGPAPSSRVASTETIPDIPSLSRPSKLVLETITSPIRDDDTGGGSFHESPPSPPTTPTRSPTVGVAEETLTLTYLLALFPTCLQRIATLEAELKATKILHRDTVVLFAKRIKKLESKLKTKKRKLVLSDSENKEEARQSQELEALLYLANAALYEPSHYTTPSKPANPEQARAATIIYKRLKKQQSSFGLDFTDAAIPASELDSAGRVDSATELDSAGRVDSAVGRDL</sequence>
<dbReference type="AlphaFoldDB" id="A0A6L2NYI4"/>
<reference evidence="2" key="1">
    <citation type="journal article" date="2019" name="Sci. Rep.">
        <title>Draft genome of Tanacetum cinerariifolium, the natural source of mosquito coil.</title>
        <authorList>
            <person name="Yamashiro T."/>
            <person name="Shiraishi A."/>
            <person name="Satake H."/>
            <person name="Nakayama K."/>
        </authorList>
    </citation>
    <scope>NUCLEOTIDE SEQUENCE</scope>
</reference>
<feature type="region of interest" description="Disordered" evidence="1">
    <location>
        <begin position="162"/>
        <end position="261"/>
    </location>
</feature>
<dbReference type="EMBL" id="BKCJ010010387">
    <property type="protein sequence ID" value="GEU91361.1"/>
    <property type="molecule type" value="Genomic_DNA"/>
</dbReference>
<organism evidence="2">
    <name type="scientific">Tanacetum cinerariifolium</name>
    <name type="common">Dalmatian daisy</name>
    <name type="synonym">Chrysanthemum cinerariifolium</name>
    <dbReference type="NCBI Taxonomy" id="118510"/>
    <lineage>
        <taxon>Eukaryota</taxon>
        <taxon>Viridiplantae</taxon>
        <taxon>Streptophyta</taxon>
        <taxon>Embryophyta</taxon>
        <taxon>Tracheophyta</taxon>
        <taxon>Spermatophyta</taxon>
        <taxon>Magnoliopsida</taxon>
        <taxon>eudicotyledons</taxon>
        <taxon>Gunneridae</taxon>
        <taxon>Pentapetalae</taxon>
        <taxon>asterids</taxon>
        <taxon>campanulids</taxon>
        <taxon>Asterales</taxon>
        <taxon>Asteraceae</taxon>
        <taxon>Asteroideae</taxon>
        <taxon>Anthemideae</taxon>
        <taxon>Anthemidinae</taxon>
        <taxon>Tanacetum</taxon>
    </lineage>
</organism>
<proteinExistence type="predicted"/>
<feature type="compositionally biased region" description="Pro residues" evidence="1">
    <location>
        <begin position="169"/>
        <end position="202"/>
    </location>
</feature>
<protein>
    <recommendedName>
        <fullName evidence="3">Synaptobrevin, longin-like domain protein</fullName>
    </recommendedName>
</protein>
<comment type="caution">
    <text evidence="2">The sequence shown here is derived from an EMBL/GenBank/DDBJ whole genome shotgun (WGS) entry which is preliminary data.</text>
</comment>
<accession>A0A6L2NYI4</accession>
<evidence type="ECO:0008006" key="3">
    <source>
        <dbReference type="Google" id="ProtNLM"/>
    </source>
</evidence>
<evidence type="ECO:0000313" key="2">
    <source>
        <dbReference type="EMBL" id="GEU91361.1"/>
    </source>
</evidence>
<feature type="region of interest" description="Disordered" evidence="1">
    <location>
        <begin position="403"/>
        <end position="427"/>
    </location>
</feature>
<name>A0A6L2NYI4_TANCI</name>
<evidence type="ECO:0000256" key="1">
    <source>
        <dbReference type="SAM" id="MobiDB-lite"/>
    </source>
</evidence>
<gene>
    <name evidence="2" type="ORF">Tci_063339</name>
</gene>